<proteinExistence type="predicted"/>
<protein>
    <submittedName>
        <fullName evidence="1">Uncharacterized protein</fullName>
    </submittedName>
</protein>
<reference evidence="2" key="1">
    <citation type="journal article" date="2019" name="Int. J. Syst. Evol. Microbiol.">
        <title>The Global Catalogue of Microorganisms (GCM) 10K type strain sequencing project: providing services to taxonomists for standard genome sequencing and annotation.</title>
        <authorList>
            <consortium name="The Broad Institute Genomics Platform"/>
            <consortium name="The Broad Institute Genome Sequencing Center for Infectious Disease"/>
            <person name="Wu L."/>
            <person name="Ma J."/>
        </authorList>
    </citation>
    <scope>NUCLEOTIDE SEQUENCE [LARGE SCALE GENOMIC DNA]</scope>
    <source>
        <strain evidence="2">CGMCC 4.7397</strain>
    </source>
</reference>
<dbReference type="Proteomes" id="UP001596119">
    <property type="component" value="Unassembled WGS sequence"/>
</dbReference>
<gene>
    <name evidence="1" type="ORF">ACFQH9_10585</name>
</gene>
<dbReference type="EMBL" id="JBHSQK010000019">
    <property type="protein sequence ID" value="MFC5948720.1"/>
    <property type="molecule type" value="Genomic_DNA"/>
</dbReference>
<sequence length="155" mass="16604">MAVCVAEPGVPTPVRIPERTPAPTVPAPTVLGTARAIVERGWLQHAWCVDDRPSRLAGLLAGPPRPEEVERACLVAAITVAAHHGGRLVNVERDAMPWIALAWRCLPGAGGRPVPRGPRATALIRELTVWNDAPHRTQGEVVALLDRADRLARVG</sequence>
<evidence type="ECO:0000313" key="1">
    <source>
        <dbReference type="EMBL" id="MFC5948720.1"/>
    </source>
</evidence>
<dbReference type="Pfam" id="PF19698">
    <property type="entry name" value="DUF6197"/>
    <property type="match status" value="1"/>
</dbReference>
<keyword evidence="2" id="KW-1185">Reference proteome</keyword>
<organism evidence="1 2">
    <name type="scientific">Pseudonocardia lutea</name>
    <dbReference type="NCBI Taxonomy" id="2172015"/>
    <lineage>
        <taxon>Bacteria</taxon>
        <taxon>Bacillati</taxon>
        <taxon>Actinomycetota</taxon>
        <taxon>Actinomycetes</taxon>
        <taxon>Pseudonocardiales</taxon>
        <taxon>Pseudonocardiaceae</taxon>
        <taxon>Pseudonocardia</taxon>
    </lineage>
</organism>
<comment type="caution">
    <text evidence="1">The sequence shown here is derived from an EMBL/GenBank/DDBJ whole genome shotgun (WGS) entry which is preliminary data.</text>
</comment>
<accession>A0ABW1I6J7</accession>
<evidence type="ECO:0000313" key="2">
    <source>
        <dbReference type="Proteomes" id="UP001596119"/>
    </source>
</evidence>
<dbReference type="RefSeq" id="WP_379565776.1">
    <property type="nucleotide sequence ID" value="NZ_JBHSQK010000019.1"/>
</dbReference>
<name>A0ABW1I6J7_9PSEU</name>
<dbReference type="InterPro" id="IPR045677">
    <property type="entry name" value="DUF6197"/>
</dbReference>